<evidence type="ECO:0000256" key="4">
    <source>
        <dbReference type="ARBA" id="ARBA00023125"/>
    </source>
</evidence>
<sequence>MGTNQLPPDEGGDHILPVDLKAALEERYLAYALSTIMHRALPDVRDGLKPVHRRIIHAMSEMGIRPNSAFKKCARIVGDVIGKFHPHGDQSVYDALVRLAQDFSQRYPVVDGQGNFGNIDGDSAAAYRYTEARMTDVAALLLEGIDQDAVDFRPTYNEEDDEPTVLPGAFPNLLANGASGIAVGMATSIPPHNAHELCDAALYLIKNPGAPVEELLADPSHPERGGIEGPDFPTGGVIVESRASMLETYRTGRGGFRVRAKWETEDLGRGGYQIIVTQIPFQVQKSRLIEKIAELLIARRLPLLEDVRDESAEDVRLVLVPKSRTVDATLLMESLFKLTELESRIPLNMNVLSQGKVPKVMALNEVLTEWLDHRKDVLVRRSKFRLAAIDRRLEILGGLLIAYLNLDEVIRIIREEDEPKPVLIAKWDLTDNQAEAILNMRLRNLRKLEEFEIRKEHEALSAEKAEIESLLASDDKQWQTVAWEIGEVKKKYAKATELGRRRTVFSDAPSADVEAIQQAMIEKEPITVVISEKGWIRALKGHISDTSALTFKEGDGLKVAFPAQTTDKILLVTTGGKVYTLGGDKLPGGRGHGEPLRIMVDMENDQDVLTAFVHDASRKLIFVSTAGNGFIVPQGEVVANTRKGKQIMNVGMPDEAKLVVPVSGDHLAVVGENRKLLVFPLTQIPEMTRGKGVRLQRYKDGGISDVKFFAMSDGLTWADSAGRTFTKTKDELVEWQGDRASAGRLVPKGFPRSGKFSG</sequence>
<evidence type="ECO:0000256" key="6">
    <source>
        <dbReference type="ARBA" id="ARBA00023235"/>
    </source>
</evidence>
<feature type="active site" description="O-(5'-phospho-DNA)-tyrosine intermediate" evidence="7 8">
    <location>
        <position position="129"/>
    </location>
</feature>
<feature type="site" description="Interaction with DNA" evidence="7">
    <location>
        <position position="87"/>
    </location>
</feature>
<dbReference type="AlphaFoldDB" id="K2PC08"/>
<dbReference type="GO" id="GO:0019897">
    <property type="term" value="C:extrinsic component of plasma membrane"/>
    <property type="evidence" value="ECO:0007669"/>
    <property type="project" value="UniProtKB-UniRule"/>
</dbReference>
<feature type="site" description="Interaction with DNA" evidence="7">
    <location>
        <position position="85"/>
    </location>
</feature>
<dbReference type="InterPro" id="IPR050220">
    <property type="entry name" value="Type_II_DNA_Topoisomerases"/>
</dbReference>
<evidence type="ECO:0000256" key="7">
    <source>
        <dbReference type="HAMAP-Rule" id="MF_00936"/>
    </source>
</evidence>
<dbReference type="GO" id="GO:0005524">
    <property type="term" value="F:ATP binding"/>
    <property type="evidence" value="ECO:0007669"/>
    <property type="project" value="InterPro"/>
</dbReference>
<dbReference type="Pfam" id="PF03989">
    <property type="entry name" value="DNA_gyraseA_C"/>
    <property type="match status" value="3"/>
</dbReference>
<proteinExistence type="inferred from homology"/>
<dbReference type="InterPro" id="IPR002205">
    <property type="entry name" value="Topo_IIA_dom_A"/>
</dbReference>
<dbReference type="RefSeq" id="WP_006727497.1">
    <property type="nucleotide sequence ID" value="NZ_ALJF01000013.1"/>
</dbReference>
<dbReference type="Gene3D" id="3.30.1360.40">
    <property type="match status" value="1"/>
</dbReference>
<dbReference type="HAMAP" id="MF_00936">
    <property type="entry name" value="ParC_type1"/>
    <property type="match status" value="1"/>
</dbReference>
<feature type="site" description="Transition state stabilizer" evidence="7">
    <location>
        <position position="128"/>
    </location>
</feature>
<dbReference type="Pfam" id="PF00521">
    <property type="entry name" value="DNA_topoisoIV"/>
    <property type="match status" value="1"/>
</dbReference>
<dbReference type="SMART" id="SM00434">
    <property type="entry name" value="TOP4c"/>
    <property type="match status" value="1"/>
</dbReference>
<dbReference type="GO" id="GO:0005737">
    <property type="term" value="C:cytoplasm"/>
    <property type="evidence" value="ECO:0007669"/>
    <property type="project" value="TreeGrafter"/>
</dbReference>
<dbReference type="InterPro" id="IPR013758">
    <property type="entry name" value="Topo_IIA_A/C_ab"/>
</dbReference>
<dbReference type="NCBIfam" id="NF004044">
    <property type="entry name" value="PRK05561.1"/>
    <property type="match status" value="1"/>
</dbReference>
<name>K2PC08_9HYPH</name>
<gene>
    <name evidence="7" type="primary">parC</name>
    <name evidence="10" type="ORF">QWE_17513</name>
</gene>
<evidence type="ECO:0000259" key="9">
    <source>
        <dbReference type="PROSITE" id="PS52040"/>
    </source>
</evidence>
<dbReference type="GO" id="GO:0009330">
    <property type="term" value="C:DNA topoisomerase type II (double strand cut, ATP-hydrolyzing) complex"/>
    <property type="evidence" value="ECO:0007669"/>
    <property type="project" value="UniProtKB-ARBA"/>
</dbReference>
<dbReference type="Gene3D" id="3.90.199.10">
    <property type="entry name" value="Topoisomerase II, domain 5"/>
    <property type="match status" value="1"/>
</dbReference>
<evidence type="ECO:0000256" key="2">
    <source>
        <dbReference type="ARBA" id="ARBA00022475"/>
    </source>
</evidence>
<protein>
    <recommendedName>
        <fullName evidence="7">DNA topoisomerase 4 subunit A</fullName>
        <ecNumber evidence="7">5.6.2.2</ecNumber>
    </recommendedName>
    <alternativeName>
        <fullName evidence="7">Topoisomerase IV subunit A</fullName>
    </alternativeName>
</protein>
<dbReference type="STRING" id="1156935.QWE_17513"/>
<feature type="site" description="Interaction with DNA" evidence="7">
    <location>
        <position position="49"/>
    </location>
</feature>
<keyword evidence="5 7" id="KW-0472">Membrane</keyword>
<keyword evidence="11" id="KW-1185">Reference proteome</keyword>
<dbReference type="OrthoDB" id="9806486at2"/>
<dbReference type="GO" id="GO:0007059">
    <property type="term" value="P:chromosome segregation"/>
    <property type="evidence" value="ECO:0007669"/>
    <property type="project" value="UniProtKB-UniRule"/>
</dbReference>
<comment type="caution">
    <text evidence="10">The sequence shown here is derived from an EMBL/GenBank/DDBJ whole genome shotgun (WGS) entry which is preliminary data.</text>
</comment>
<dbReference type="Gene3D" id="1.10.268.10">
    <property type="entry name" value="Topoisomerase, domain 3"/>
    <property type="match status" value="1"/>
</dbReference>
<evidence type="ECO:0000256" key="1">
    <source>
        <dbReference type="ARBA" id="ARBA00000185"/>
    </source>
</evidence>
<dbReference type="Gene3D" id="2.120.10.90">
    <property type="entry name" value="DNA gyrase/topoisomerase IV, subunit A, C-terminal"/>
    <property type="match status" value="1"/>
</dbReference>
<keyword evidence="2 7" id="KW-1003">Cell membrane</keyword>
<dbReference type="GO" id="GO:0003677">
    <property type="term" value="F:DNA binding"/>
    <property type="evidence" value="ECO:0007669"/>
    <property type="project" value="UniProtKB-UniRule"/>
</dbReference>
<dbReference type="InterPro" id="IPR035516">
    <property type="entry name" value="Gyrase/topoIV_suA_C"/>
</dbReference>
<dbReference type="PROSITE" id="PS52040">
    <property type="entry name" value="TOPO_IIA"/>
    <property type="match status" value="1"/>
</dbReference>
<dbReference type="FunFam" id="1.10.268.10:FF:000001">
    <property type="entry name" value="DNA gyrase subunit A"/>
    <property type="match status" value="1"/>
</dbReference>
<dbReference type="Proteomes" id="UP000007123">
    <property type="component" value="Unassembled WGS sequence"/>
</dbReference>
<dbReference type="SUPFAM" id="SSF56719">
    <property type="entry name" value="Type II DNA topoisomerase"/>
    <property type="match status" value="1"/>
</dbReference>
<dbReference type="GO" id="GO:0005694">
    <property type="term" value="C:chromosome"/>
    <property type="evidence" value="ECO:0007669"/>
    <property type="project" value="InterPro"/>
</dbReference>
<dbReference type="PANTHER" id="PTHR43493">
    <property type="entry name" value="DNA GYRASE/TOPOISOMERASE SUBUNIT A"/>
    <property type="match status" value="1"/>
</dbReference>
<dbReference type="eggNOG" id="COG0188">
    <property type="taxonomic scope" value="Bacteria"/>
</dbReference>
<dbReference type="EC" id="5.6.2.2" evidence="7"/>
<dbReference type="PANTHER" id="PTHR43493:SF1">
    <property type="entry name" value="DNA TOPOISOMERASE 4 SUBUNIT A"/>
    <property type="match status" value="1"/>
</dbReference>
<comment type="function">
    <text evidence="7">Topoisomerase IV is essential for chromosome segregation. It relaxes supercoiled DNA. Performs the decatenation events required during the replication of a circular DNA molecule.</text>
</comment>
<dbReference type="InterPro" id="IPR013760">
    <property type="entry name" value="Topo_IIA-like_dom_sf"/>
</dbReference>
<comment type="similarity">
    <text evidence="7">Belongs to the type II topoisomerase GyrA/ParC subunit family. ParC type 1 subfamily.</text>
</comment>
<evidence type="ECO:0000313" key="10">
    <source>
        <dbReference type="EMBL" id="EKF58423.1"/>
    </source>
</evidence>
<dbReference type="InterPro" id="IPR013757">
    <property type="entry name" value="Topo_IIA_A_a_sf"/>
</dbReference>
<evidence type="ECO:0000313" key="11">
    <source>
        <dbReference type="Proteomes" id="UP000007123"/>
    </source>
</evidence>
<dbReference type="SUPFAM" id="SSF101904">
    <property type="entry name" value="GyrA/ParC C-terminal domain-like"/>
    <property type="match status" value="1"/>
</dbReference>
<organism evidence="10 11">
    <name type="scientific">Agrobacterium albertimagni AOL15</name>
    <dbReference type="NCBI Taxonomy" id="1156935"/>
    <lineage>
        <taxon>Bacteria</taxon>
        <taxon>Pseudomonadati</taxon>
        <taxon>Pseudomonadota</taxon>
        <taxon>Alphaproteobacteria</taxon>
        <taxon>Hyphomicrobiales</taxon>
        <taxon>Rhizobiaceae</taxon>
        <taxon>Rhizobium/Agrobacterium group</taxon>
        <taxon>Agrobacterium</taxon>
    </lineage>
</organism>
<keyword evidence="3 7" id="KW-0799">Topoisomerase</keyword>
<accession>K2PC08</accession>
<dbReference type="EMBL" id="ALJF01000013">
    <property type="protein sequence ID" value="EKF58423.1"/>
    <property type="molecule type" value="Genomic_DNA"/>
</dbReference>
<evidence type="ECO:0000256" key="8">
    <source>
        <dbReference type="PROSITE-ProRule" id="PRU01384"/>
    </source>
</evidence>
<reference evidence="10 11" key="1">
    <citation type="journal article" date="2012" name="J. Bacteriol.">
        <title>Draft Genome Sequence of Agrobacterium albertimagni Strain AOL15.</title>
        <authorList>
            <person name="Trimble W.L."/>
            <person name="Phung le T."/>
            <person name="Meyer F."/>
            <person name="Gilbert J.A."/>
            <person name="Silver S."/>
        </authorList>
    </citation>
    <scope>NUCLEOTIDE SEQUENCE [LARGE SCALE GENOMIC DNA]</scope>
    <source>
        <strain evidence="10 11">AOL15</strain>
    </source>
</reference>
<dbReference type="GO" id="GO:0003918">
    <property type="term" value="F:DNA topoisomerase type II (double strand cut, ATP-hydrolyzing) activity"/>
    <property type="evidence" value="ECO:0007669"/>
    <property type="project" value="UniProtKB-UniRule"/>
</dbReference>
<comment type="subunit">
    <text evidence="7">Heterotetramer composed of ParC and ParE.</text>
</comment>
<keyword evidence="6 7" id="KW-0413">Isomerase</keyword>
<dbReference type="InterPro" id="IPR006691">
    <property type="entry name" value="GyrA/parC_rep"/>
</dbReference>
<dbReference type="GO" id="GO:0006265">
    <property type="term" value="P:DNA topological change"/>
    <property type="evidence" value="ECO:0007669"/>
    <property type="project" value="UniProtKB-UniRule"/>
</dbReference>
<evidence type="ECO:0000256" key="3">
    <source>
        <dbReference type="ARBA" id="ARBA00023029"/>
    </source>
</evidence>
<evidence type="ECO:0000256" key="5">
    <source>
        <dbReference type="ARBA" id="ARBA00023136"/>
    </source>
</evidence>
<dbReference type="InterPro" id="IPR005742">
    <property type="entry name" value="TopoIV_A_Gneg"/>
</dbReference>
<keyword evidence="4 7" id="KW-0238">DNA-binding</keyword>
<comment type="subcellular location">
    <subcellularLocation>
        <location evidence="7">Cell membrane</location>
        <topology evidence="7">Peripheral membrane protein</topology>
    </subcellularLocation>
</comment>
<dbReference type="CDD" id="cd00187">
    <property type="entry name" value="TOP4c"/>
    <property type="match status" value="1"/>
</dbReference>
<dbReference type="NCBIfam" id="TIGR01062">
    <property type="entry name" value="parC_Gneg"/>
    <property type="match status" value="1"/>
</dbReference>
<dbReference type="PATRIC" id="fig|1156935.5.peg.3567"/>
<feature type="domain" description="Topo IIA-type catalytic" evidence="9">
    <location>
        <begin position="41"/>
        <end position="513"/>
    </location>
</feature>
<comment type="catalytic activity">
    <reaction evidence="1 7 8">
        <text>ATP-dependent breakage, passage and rejoining of double-stranded DNA.</text>
        <dbReference type="EC" id="5.6.2.2"/>
    </reaction>
</comment>